<dbReference type="Pfam" id="PF13663">
    <property type="entry name" value="DUF4148"/>
    <property type="match status" value="1"/>
</dbReference>
<comment type="caution">
    <text evidence="2">The sequence shown here is derived from an EMBL/GenBank/DDBJ whole genome shotgun (WGS) entry which is preliminary data.</text>
</comment>
<reference evidence="2 3" key="1">
    <citation type="submission" date="2018-02" db="EMBL/GenBank/DDBJ databases">
        <title>Draft genome sequencing of Burkholderia cepacia Y14-15.</title>
        <authorList>
            <person name="Zheng B.-X."/>
        </authorList>
    </citation>
    <scope>NUCLEOTIDE SEQUENCE [LARGE SCALE GENOMIC DNA]</scope>
    <source>
        <strain evidence="2 3">Y14-15</strain>
    </source>
</reference>
<dbReference type="RefSeq" id="WP_105391560.1">
    <property type="nucleotide sequence ID" value="NZ_PUIQ01000022.1"/>
</dbReference>
<proteinExistence type="predicted"/>
<protein>
    <recommendedName>
        <fullName evidence="4">DUF4148 domain-containing protein</fullName>
    </recommendedName>
</protein>
<organism evidence="2 3">
    <name type="scientific">Burkholderia cepacia</name>
    <name type="common">Pseudomonas cepacia</name>
    <dbReference type="NCBI Taxonomy" id="292"/>
    <lineage>
        <taxon>Bacteria</taxon>
        <taxon>Pseudomonadati</taxon>
        <taxon>Pseudomonadota</taxon>
        <taxon>Betaproteobacteria</taxon>
        <taxon>Burkholderiales</taxon>
        <taxon>Burkholderiaceae</taxon>
        <taxon>Burkholderia</taxon>
        <taxon>Burkholderia cepacia complex</taxon>
    </lineage>
</organism>
<dbReference type="AlphaFoldDB" id="A0A2S8IQ48"/>
<dbReference type="Proteomes" id="UP000238206">
    <property type="component" value="Unassembled WGS sequence"/>
</dbReference>
<evidence type="ECO:0000313" key="2">
    <source>
        <dbReference type="EMBL" id="PQP16887.1"/>
    </source>
</evidence>
<dbReference type="EMBL" id="PUIQ01000022">
    <property type="protein sequence ID" value="PQP16887.1"/>
    <property type="molecule type" value="Genomic_DNA"/>
</dbReference>
<name>A0A2S8IQ48_BURCE</name>
<feature type="signal peptide" evidence="1">
    <location>
        <begin position="1"/>
        <end position="22"/>
    </location>
</feature>
<dbReference type="InterPro" id="IPR025421">
    <property type="entry name" value="DUF4148"/>
</dbReference>
<keyword evidence="1" id="KW-0732">Signal</keyword>
<feature type="chain" id="PRO_5015746867" description="DUF4148 domain-containing protein" evidence="1">
    <location>
        <begin position="23"/>
        <end position="86"/>
    </location>
</feature>
<sequence>MKPLLRFFAVALAASSPLLAHALGLTREQVREDMIRYEAAGFNPARANPRTWVDDAQAAAASVAGARDAGGRTRVADRSTAGARCD</sequence>
<accession>A0A2S8IQ48</accession>
<evidence type="ECO:0000313" key="3">
    <source>
        <dbReference type="Proteomes" id="UP000238206"/>
    </source>
</evidence>
<evidence type="ECO:0008006" key="4">
    <source>
        <dbReference type="Google" id="ProtNLM"/>
    </source>
</evidence>
<gene>
    <name evidence="2" type="ORF">C5615_18475</name>
</gene>
<evidence type="ECO:0000256" key="1">
    <source>
        <dbReference type="SAM" id="SignalP"/>
    </source>
</evidence>